<accession>A0ACC6TQZ9</accession>
<protein>
    <submittedName>
        <fullName evidence="1">4Fe-4S dicluster domain-containing protein</fullName>
    </submittedName>
</protein>
<evidence type="ECO:0000313" key="2">
    <source>
        <dbReference type="Proteomes" id="UP000053480"/>
    </source>
</evidence>
<name>A0ACC6TQZ9_9CREN</name>
<comment type="caution">
    <text evidence="1">The sequence shown here is derived from an EMBL/GenBank/DDBJ whole genome shotgun (WGS) entry which is preliminary data.</text>
</comment>
<sequence length="400" mass="44592">MERKLGFIFDHNKCILCNACVNACNRAYGNLNWRTLVVFPMEDVKTALSISCNHCDSPKCMEVCPANAIEMGEMGVVRIRQEACIGCGFCTWACPYEALKLNDKGVMTKCHFCYDVLIGGKGIPYCVDACPTGALAFGWVEKGETDVDYLPPYEITRPRIVVKPPEKGKVKAKILHQKKEENYLGLLAFTLGSEFTLGYALLKLPYWALVGFLLPLLTLLISVGHAKRANKFYRVVLNLRTSWLSREVLFSSLSLPFFLLSLLYPVLYYPAVAFLALGVASSVMIYMLKSRPSWYNVDTPVSFIGTAFSTTLPIAYLLGREPLLLPVLSLVLAVEVLSSYLAKKPFKARLSLNVASIILSFISLILPELIIAVEILNIVSEFSNRVGFYNKVLYYGLPKV</sequence>
<proteinExistence type="predicted"/>
<organism evidence="1 2">
    <name type="scientific">Candidatus Aramenus sulfurataquae</name>
    <dbReference type="NCBI Taxonomy" id="1326980"/>
    <lineage>
        <taxon>Archaea</taxon>
        <taxon>Thermoproteota</taxon>
        <taxon>Thermoprotei</taxon>
        <taxon>Sulfolobales</taxon>
        <taxon>Sulfolobaceae</taxon>
        <taxon>Candidatus Aramenus</taxon>
    </lineage>
</organism>
<dbReference type="EMBL" id="JZWS03000017">
    <property type="protein sequence ID" value="MEW9492233.1"/>
    <property type="molecule type" value="Genomic_DNA"/>
</dbReference>
<gene>
    <name evidence="1" type="ORF">TQ35_0008560</name>
</gene>
<evidence type="ECO:0000313" key="1">
    <source>
        <dbReference type="EMBL" id="MEW9492233.1"/>
    </source>
</evidence>
<reference evidence="1" key="1">
    <citation type="submission" date="2024-07" db="EMBL/GenBank/DDBJ databases">
        <title>Metagenome and Metagenome-Assembled Genomes of Archaea from a hot spring from the geothermal field of Los Azufres, Mexico.</title>
        <authorList>
            <person name="Marin-Paredes R."/>
            <person name="Martinez-Romero E."/>
            <person name="Servin-Garciduenas L.E."/>
        </authorList>
    </citation>
    <scope>NUCLEOTIDE SEQUENCE</scope>
    <source>
        <strain evidence="1">AZ1-454</strain>
    </source>
</reference>
<dbReference type="Proteomes" id="UP000053480">
    <property type="component" value="Unassembled WGS sequence"/>
</dbReference>